<evidence type="ECO:0000256" key="1">
    <source>
        <dbReference type="SAM" id="SignalP"/>
    </source>
</evidence>
<name>A0A078AJ72_STYLE</name>
<feature type="signal peptide" evidence="1">
    <location>
        <begin position="1"/>
        <end position="21"/>
    </location>
</feature>
<sequence>MQKSLIVALLLALKFFSISKAKLSLASFRVSDFPRVSEDIKEVGKTGVQFIIGFVEGFVDEDADILMNCDATVSDVGENIEQAIKGFQRKDPISLISSITSLITLALDIPKTFQQCKEAAPLMADVKEKLSHIKNPGHIAQQLAQLAIVHNKQFLADIINPFKQFQLGNPKEAGRAFGKLLARILG</sequence>
<keyword evidence="3" id="KW-1185">Reference proteome</keyword>
<feature type="chain" id="PRO_5001729453" evidence="1">
    <location>
        <begin position="22"/>
        <end position="186"/>
    </location>
</feature>
<proteinExistence type="predicted"/>
<organism evidence="2 3">
    <name type="scientific">Stylonychia lemnae</name>
    <name type="common">Ciliate</name>
    <dbReference type="NCBI Taxonomy" id="5949"/>
    <lineage>
        <taxon>Eukaryota</taxon>
        <taxon>Sar</taxon>
        <taxon>Alveolata</taxon>
        <taxon>Ciliophora</taxon>
        <taxon>Intramacronucleata</taxon>
        <taxon>Spirotrichea</taxon>
        <taxon>Stichotrichia</taxon>
        <taxon>Sporadotrichida</taxon>
        <taxon>Oxytrichidae</taxon>
        <taxon>Stylonychinae</taxon>
        <taxon>Stylonychia</taxon>
    </lineage>
</organism>
<reference evidence="2 3" key="1">
    <citation type="submission" date="2014-06" db="EMBL/GenBank/DDBJ databases">
        <authorList>
            <person name="Swart Estienne"/>
        </authorList>
    </citation>
    <scope>NUCLEOTIDE SEQUENCE [LARGE SCALE GENOMIC DNA]</scope>
    <source>
        <strain evidence="2 3">130c</strain>
    </source>
</reference>
<evidence type="ECO:0000313" key="3">
    <source>
        <dbReference type="Proteomes" id="UP000039865"/>
    </source>
</evidence>
<dbReference type="AlphaFoldDB" id="A0A078AJ72"/>
<protein>
    <submittedName>
        <fullName evidence="2">Uncharacterized protein</fullName>
    </submittedName>
</protein>
<dbReference type="Proteomes" id="UP000039865">
    <property type="component" value="Unassembled WGS sequence"/>
</dbReference>
<evidence type="ECO:0000313" key="2">
    <source>
        <dbReference type="EMBL" id="CDW82269.1"/>
    </source>
</evidence>
<gene>
    <name evidence="2" type="primary">Contig3654.g3905</name>
    <name evidence="2" type="ORF">STYLEM_11299</name>
</gene>
<keyword evidence="1" id="KW-0732">Signal</keyword>
<accession>A0A078AJ72</accession>
<dbReference type="InParanoid" id="A0A078AJ72"/>
<dbReference type="EMBL" id="CCKQ01010740">
    <property type="protein sequence ID" value="CDW82269.1"/>
    <property type="molecule type" value="Genomic_DNA"/>
</dbReference>